<keyword evidence="8" id="KW-0413">Isomerase</keyword>
<keyword evidence="7" id="KW-0238">DNA-binding</keyword>
<dbReference type="SMART" id="SM00487">
    <property type="entry name" value="DEXDc"/>
    <property type="match status" value="1"/>
</dbReference>
<comment type="catalytic activity">
    <reaction evidence="10 11">
        <text>Couples ATP hydrolysis with the unwinding of duplex DNA by translocating in the 3'-5' direction.</text>
        <dbReference type="EC" id="5.6.2.4"/>
    </reaction>
</comment>
<evidence type="ECO:0000256" key="10">
    <source>
        <dbReference type="ARBA" id="ARBA00034617"/>
    </source>
</evidence>
<keyword evidence="6 11" id="KW-0067">ATP-binding</keyword>
<evidence type="ECO:0000259" key="13">
    <source>
        <dbReference type="PROSITE" id="PS51192"/>
    </source>
</evidence>
<comment type="catalytic activity">
    <reaction evidence="11">
        <text>ATP + H2O = ADP + phosphate + H(+)</text>
        <dbReference type="Rhea" id="RHEA:13065"/>
        <dbReference type="ChEBI" id="CHEBI:15377"/>
        <dbReference type="ChEBI" id="CHEBI:15378"/>
        <dbReference type="ChEBI" id="CHEBI:30616"/>
        <dbReference type="ChEBI" id="CHEBI:43474"/>
        <dbReference type="ChEBI" id="CHEBI:456216"/>
    </reaction>
</comment>
<feature type="compositionally biased region" description="Low complexity" evidence="12">
    <location>
        <begin position="231"/>
        <end position="263"/>
    </location>
</feature>
<evidence type="ECO:0000259" key="14">
    <source>
        <dbReference type="PROSITE" id="PS51194"/>
    </source>
</evidence>
<dbReference type="InterPro" id="IPR011545">
    <property type="entry name" value="DEAD/DEAH_box_helicase_dom"/>
</dbReference>
<evidence type="ECO:0000256" key="9">
    <source>
        <dbReference type="ARBA" id="ARBA00023242"/>
    </source>
</evidence>
<dbReference type="NCBIfam" id="TIGR00614">
    <property type="entry name" value="recQ_fam"/>
    <property type="match status" value="1"/>
</dbReference>
<dbReference type="InterPro" id="IPR001650">
    <property type="entry name" value="Helicase_C-like"/>
</dbReference>
<evidence type="ECO:0000256" key="8">
    <source>
        <dbReference type="ARBA" id="ARBA00023235"/>
    </source>
</evidence>
<comment type="subcellular location">
    <subcellularLocation>
        <location evidence="1 11">Nucleus</location>
    </subcellularLocation>
</comment>
<dbReference type="GO" id="GO:0031422">
    <property type="term" value="C:RecQ family helicase-topoisomerase III complex"/>
    <property type="evidence" value="ECO:0007669"/>
    <property type="project" value="UniProtKB-ARBA"/>
</dbReference>
<evidence type="ECO:0000256" key="2">
    <source>
        <dbReference type="ARBA" id="ARBA00005446"/>
    </source>
</evidence>
<feature type="compositionally biased region" description="Basic and acidic residues" evidence="12">
    <location>
        <begin position="94"/>
        <end position="104"/>
    </location>
</feature>
<dbReference type="GO" id="GO:0003677">
    <property type="term" value="F:DNA binding"/>
    <property type="evidence" value="ECO:0007669"/>
    <property type="project" value="UniProtKB-KW"/>
</dbReference>
<dbReference type="GO" id="GO:0000724">
    <property type="term" value="P:double-strand break repair via homologous recombination"/>
    <property type="evidence" value="ECO:0007669"/>
    <property type="project" value="TreeGrafter"/>
</dbReference>
<dbReference type="FunFam" id="3.40.50.300:FF:000340">
    <property type="entry name" value="Bloom syndrome, RecQ helicase"/>
    <property type="match status" value="1"/>
</dbReference>
<evidence type="ECO:0000256" key="11">
    <source>
        <dbReference type="RuleBase" id="RU364117"/>
    </source>
</evidence>
<keyword evidence="4 11" id="KW-0378">Hydrolase</keyword>
<dbReference type="EC" id="5.6.2.4" evidence="11"/>
<protein>
    <recommendedName>
        <fullName evidence="11">ATP-dependent DNA helicase</fullName>
        <ecNumber evidence="11">5.6.2.4</ecNumber>
    </recommendedName>
</protein>
<evidence type="ECO:0000256" key="6">
    <source>
        <dbReference type="ARBA" id="ARBA00022840"/>
    </source>
</evidence>
<dbReference type="CDD" id="cd18794">
    <property type="entry name" value="SF2_C_RecQ"/>
    <property type="match status" value="1"/>
</dbReference>
<dbReference type="InterPro" id="IPR004589">
    <property type="entry name" value="DNA_helicase_ATP-dep_RecQ"/>
</dbReference>
<dbReference type="Gene3D" id="3.40.50.300">
    <property type="entry name" value="P-loop containing nucleotide triphosphate hydrolases"/>
    <property type="match status" value="2"/>
</dbReference>
<organism evidence="15 16">
    <name type="scientific">Malassezia sympodialis (strain ATCC 42132)</name>
    <name type="common">Atopic eczema-associated yeast</name>
    <dbReference type="NCBI Taxonomy" id="1230383"/>
    <lineage>
        <taxon>Eukaryota</taxon>
        <taxon>Fungi</taxon>
        <taxon>Dikarya</taxon>
        <taxon>Basidiomycota</taxon>
        <taxon>Ustilaginomycotina</taxon>
        <taxon>Malasseziomycetes</taxon>
        <taxon>Malasseziales</taxon>
        <taxon>Malasseziaceae</taxon>
        <taxon>Malassezia</taxon>
    </lineage>
</organism>
<evidence type="ECO:0000256" key="3">
    <source>
        <dbReference type="ARBA" id="ARBA00022741"/>
    </source>
</evidence>
<dbReference type="GO" id="GO:0031573">
    <property type="term" value="P:mitotic intra-S DNA damage checkpoint signaling"/>
    <property type="evidence" value="ECO:0007669"/>
    <property type="project" value="UniProtKB-ARBA"/>
</dbReference>
<dbReference type="GO" id="GO:0000729">
    <property type="term" value="P:DNA double-strand break processing"/>
    <property type="evidence" value="ECO:0007669"/>
    <property type="project" value="UniProtKB-ARBA"/>
</dbReference>
<feature type="region of interest" description="Disordered" evidence="12">
    <location>
        <begin position="219"/>
        <end position="289"/>
    </location>
</feature>
<dbReference type="SMART" id="SM00490">
    <property type="entry name" value="HELICc"/>
    <property type="match status" value="1"/>
</dbReference>
<dbReference type="GO" id="GO:0009378">
    <property type="term" value="F:four-way junction helicase activity"/>
    <property type="evidence" value="ECO:0007669"/>
    <property type="project" value="TreeGrafter"/>
</dbReference>
<keyword evidence="3 11" id="KW-0547">Nucleotide-binding</keyword>
<sequence length="921" mass="101881">MPPASGKAWCTDAQRQKLYHVIHNTTRAARRPPGSLAAASRGGCCMSRFKFVDVDRMPLSDVGAPPQSTGSVTAPPAPPPRTDAPRAPAWANKRRIDALEHSSETTDENSPPKCSRPRLPPSCPSSSAELSATPLPSSSPSGGVLAPVPSPSWSQMNEAQLRTRLAHLKQVRLQSMSKRASIVCGDGLYDESPDYLKIEEHMCTVRIEAIEHELQARNLPVSHSSPPPSLPSLSASPAPNSRPASALAGLSVPSPAPASAARRPAADTTMSEPPRSGASAPPPSDDVDAEFAMIPNDVIEVLDASPPPARPAERHRWDDQVLHSLRHIFHLTQFRPDQREAIDATLAGRDVFCLMPTGGGKSLCYQLPATVTLGKTDGITIVISPLLALIHNQVQSLLRKDIPALSITGDMSDAQRQYASEELCRPDTHVRLLYVTPEFICNSRLATRLFQHLHRTRQLARFVIDEAHCVDQWGHDFRPDYVRLDCLRKEYPEVPLMALTATARIDTVEGIQKHLGMRQTLVLRQSFNRPNLSYSVRPKRRGGGTLDSMATLIQERHADECGIIYCLSRRDCENVASDLESKYGIRARHFHAGLNTQDKLRIQEGWEAGQFKVIVATIAFGMGIDKADVRFVIHHSMPKSLEGYYQETGRAGRDGKPSECVLFWSMEDSRKLESMIKDSPDASPEQKRLQLQSLSQVKAFCQSLTECRRTNILKYFGEQFDPALCRASCDNCQRTPAHSVDMTVAAKDFVRMVKLIAKPRARANFTKVHFIGVFRGSLRKDIKDKGHHLNLYHGRGASFSDEQVKRLVDYLLSQNVLAEYEHRAAYQRFPNYYVQLGPRAAALLNDQLSIQLDMPSSPPPTARRVAPRSPSPEYDEMDLTTISLSPSAKRSSAKTARPASNTRVQIAAMPILGTTSMRRAH</sequence>
<dbReference type="PROSITE" id="PS51192">
    <property type="entry name" value="HELICASE_ATP_BIND_1"/>
    <property type="match status" value="1"/>
</dbReference>
<dbReference type="Gene3D" id="1.10.10.10">
    <property type="entry name" value="Winged helix-like DNA-binding domain superfamily/Winged helix DNA-binding domain"/>
    <property type="match status" value="1"/>
</dbReference>
<evidence type="ECO:0000256" key="1">
    <source>
        <dbReference type="ARBA" id="ARBA00004123"/>
    </source>
</evidence>
<dbReference type="Proteomes" id="UP000186303">
    <property type="component" value="Chromosome 5"/>
</dbReference>
<dbReference type="FunFam" id="3.40.50.300:FF:000296">
    <property type="entry name" value="ATP-dependent DNA helicase RecQ"/>
    <property type="match status" value="1"/>
</dbReference>
<dbReference type="EMBL" id="LT671825">
    <property type="protein sequence ID" value="SHO79102.1"/>
    <property type="molecule type" value="Genomic_DNA"/>
</dbReference>
<dbReference type="InterPro" id="IPR018982">
    <property type="entry name" value="RQC_domain"/>
</dbReference>
<dbReference type="Pfam" id="PF16124">
    <property type="entry name" value="RecQ_Zn_bind"/>
    <property type="match status" value="1"/>
</dbReference>
<feature type="region of interest" description="Disordered" evidence="12">
    <location>
        <begin position="853"/>
        <end position="905"/>
    </location>
</feature>
<dbReference type="GO" id="GO:0006260">
    <property type="term" value="P:DNA replication"/>
    <property type="evidence" value="ECO:0007669"/>
    <property type="project" value="InterPro"/>
</dbReference>
<dbReference type="OrthoDB" id="10261556at2759"/>
<feature type="compositionally biased region" description="Polar residues" evidence="12">
    <location>
        <begin position="880"/>
        <end position="904"/>
    </location>
</feature>
<dbReference type="GO" id="GO:0016887">
    <property type="term" value="F:ATP hydrolysis activity"/>
    <property type="evidence" value="ECO:0007669"/>
    <property type="project" value="RHEA"/>
</dbReference>
<dbReference type="InterPro" id="IPR032284">
    <property type="entry name" value="RecQ_Zn-bd"/>
</dbReference>
<feature type="domain" description="Helicase ATP-binding" evidence="13">
    <location>
        <begin position="342"/>
        <end position="521"/>
    </location>
</feature>
<keyword evidence="5 11" id="KW-0347">Helicase</keyword>
<dbReference type="PANTHER" id="PTHR13710">
    <property type="entry name" value="DNA HELICASE RECQ FAMILY MEMBER"/>
    <property type="match status" value="1"/>
</dbReference>
<dbReference type="GO" id="GO:0005524">
    <property type="term" value="F:ATP binding"/>
    <property type="evidence" value="ECO:0007669"/>
    <property type="project" value="UniProtKB-KW"/>
</dbReference>
<feature type="domain" description="Helicase C-terminal" evidence="14">
    <location>
        <begin position="545"/>
        <end position="695"/>
    </location>
</feature>
<dbReference type="PROSITE" id="PS00690">
    <property type="entry name" value="DEAH_ATP_HELICASE"/>
    <property type="match status" value="1"/>
</dbReference>
<dbReference type="PROSITE" id="PS51194">
    <property type="entry name" value="HELICASE_CTER"/>
    <property type="match status" value="1"/>
</dbReference>
<evidence type="ECO:0000256" key="7">
    <source>
        <dbReference type="ARBA" id="ARBA00023125"/>
    </source>
</evidence>
<dbReference type="AlphaFoldDB" id="A0A1M8A9H4"/>
<comment type="similarity">
    <text evidence="2 11">Belongs to the helicase family. RecQ subfamily.</text>
</comment>
<dbReference type="SUPFAM" id="SSF52540">
    <property type="entry name" value="P-loop containing nucleoside triphosphate hydrolases"/>
    <property type="match status" value="2"/>
</dbReference>
<dbReference type="InterPro" id="IPR014001">
    <property type="entry name" value="Helicase_ATP-bd"/>
</dbReference>
<proteinExistence type="inferred from homology"/>
<evidence type="ECO:0000313" key="16">
    <source>
        <dbReference type="Proteomes" id="UP000186303"/>
    </source>
</evidence>
<dbReference type="InterPro" id="IPR036388">
    <property type="entry name" value="WH-like_DNA-bd_sf"/>
</dbReference>
<dbReference type="GO" id="GO:0005737">
    <property type="term" value="C:cytoplasm"/>
    <property type="evidence" value="ECO:0007669"/>
    <property type="project" value="TreeGrafter"/>
</dbReference>
<dbReference type="Pfam" id="PF00270">
    <property type="entry name" value="DEAD"/>
    <property type="match status" value="1"/>
</dbReference>
<reference evidence="16" key="1">
    <citation type="journal article" date="2017" name="Nucleic Acids Res.">
        <title>Proteogenomics produces comprehensive and highly accurate protein-coding gene annotation in a complete genome assembly of Malassezia sympodialis.</title>
        <authorList>
            <person name="Zhu Y."/>
            <person name="Engstroem P.G."/>
            <person name="Tellgren-Roth C."/>
            <person name="Baudo C.D."/>
            <person name="Kennell J.C."/>
            <person name="Sun S."/>
            <person name="Billmyre R.B."/>
            <person name="Schroeder M.S."/>
            <person name="Andersson A."/>
            <person name="Holm T."/>
            <person name="Sigurgeirsson B."/>
            <person name="Wu G."/>
            <person name="Sankaranarayanan S.R."/>
            <person name="Siddharthan R."/>
            <person name="Sanyal K."/>
            <person name="Lundeberg J."/>
            <person name="Nystedt B."/>
            <person name="Boekhout T."/>
            <person name="Dawson T.L. Jr."/>
            <person name="Heitman J."/>
            <person name="Scheynius A."/>
            <person name="Lehtioe J."/>
        </authorList>
    </citation>
    <scope>NUCLEOTIDE SEQUENCE [LARGE SCALE GENOMIC DNA]</scope>
    <source>
        <strain evidence="16">ATCC 42132</strain>
    </source>
</reference>
<gene>
    <name evidence="15" type="ORF">MSYG_3451</name>
</gene>
<accession>A0A1M8A9H4</accession>
<dbReference type="CDD" id="cd17920">
    <property type="entry name" value="DEXHc_RecQ"/>
    <property type="match status" value="1"/>
</dbReference>
<dbReference type="InterPro" id="IPR027417">
    <property type="entry name" value="P-loop_NTPase"/>
</dbReference>
<keyword evidence="9 11" id="KW-0539">Nucleus</keyword>
<dbReference type="OMA" id="FWSMEDS"/>
<dbReference type="GO" id="GO:0043138">
    <property type="term" value="F:3'-5' DNA helicase activity"/>
    <property type="evidence" value="ECO:0007669"/>
    <property type="project" value="UniProtKB-EC"/>
</dbReference>
<evidence type="ECO:0000256" key="5">
    <source>
        <dbReference type="ARBA" id="ARBA00022806"/>
    </source>
</evidence>
<feature type="compositionally biased region" description="Low complexity" evidence="12">
    <location>
        <begin position="124"/>
        <end position="147"/>
    </location>
</feature>
<dbReference type="Pfam" id="PF09382">
    <property type="entry name" value="RQC"/>
    <property type="match status" value="1"/>
</dbReference>
<dbReference type="GO" id="GO:0005634">
    <property type="term" value="C:nucleus"/>
    <property type="evidence" value="ECO:0007669"/>
    <property type="project" value="UniProtKB-SubCell"/>
</dbReference>
<dbReference type="PANTHER" id="PTHR13710:SF153">
    <property type="entry name" value="RECQ-LIKE DNA HELICASE BLM"/>
    <property type="match status" value="1"/>
</dbReference>
<keyword evidence="16" id="KW-1185">Reference proteome</keyword>
<evidence type="ECO:0000313" key="15">
    <source>
        <dbReference type="EMBL" id="SHO79102.1"/>
    </source>
</evidence>
<feature type="region of interest" description="Disordered" evidence="12">
    <location>
        <begin position="60"/>
        <end position="149"/>
    </location>
</feature>
<dbReference type="STRING" id="1230383.A0A1M8A9H4"/>
<evidence type="ECO:0000256" key="12">
    <source>
        <dbReference type="SAM" id="MobiDB-lite"/>
    </source>
</evidence>
<name>A0A1M8A9H4_MALS4</name>
<evidence type="ECO:0000256" key="4">
    <source>
        <dbReference type="ARBA" id="ARBA00022801"/>
    </source>
</evidence>
<dbReference type="InterPro" id="IPR002464">
    <property type="entry name" value="DNA/RNA_helicase_DEAH_CS"/>
</dbReference>
<dbReference type="VEuPathDB" id="FungiDB:MSYG_3451"/>
<dbReference type="Pfam" id="PF00271">
    <property type="entry name" value="Helicase_C"/>
    <property type="match status" value="1"/>
</dbReference>
<dbReference type="SMART" id="SM00956">
    <property type="entry name" value="RQC"/>
    <property type="match status" value="1"/>
</dbReference>